<dbReference type="Ensembl" id="ENSCPGT00000006688.1">
    <property type="protein sequence ID" value="ENSCPGP00000006082.1"/>
    <property type="gene ID" value="ENSCPGG00000004352.1"/>
</dbReference>
<reference evidence="1" key="2">
    <citation type="submission" date="2025-09" db="UniProtKB">
        <authorList>
            <consortium name="Ensembl"/>
        </authorList>
    </citation>
    <scope>IDENTIFICATION</scope>
</reference>
<dbReference type="InterPro" id="IPR016135">
    <property type="entry name" value="UBQ-conjugating_enzyme/RWD"/>
</dbReference>
<organism evidence="1 2">
    <name type="scientific">Calidris pygmaea</name>
    <name type="common">Spoon-billed sandpiper</name>
    <dbReference type="NCBI Taxonomy" id="425635"/>
    <lineage>
        <taxon>Eukaryota</taxon>
        <taxon>Metazoa</taxon>
        <taxon>Chordata</taxon>
        <taxon>Craniata</taxon>
        <taxon>Vertebrata</taxon>
        <taxon>Euteleostomi</taxon>
        <taxon>Archelosauria</taxon>
        <taxon>Archosauria</taxon>
        <taxon>Dinosauria</taxon>
        <taxon>Saurischia</taxon>
        <taxon>Theropoda</taxon>
        <taxon>Coelurosauria</taxon>
        <taxon>Aves</taxon>
        <taxon>Neognathae</taxon>
        <taxon>Neoaves</taxon>
        <taxon>Charadriiformes</taxon>
        <taxon>Scolopacidae</taxon>
        <taxon>Calidris</taxon>
    </lineage>
</organism>
<name>A0A8C3JDB3_9CHAR</name>
<dbReference type="Gene3D" id="3.10.110.10">
    <property type="entry name" value="Ubiquitin Conjugating Enzyme"/>
    <property type="match status" value="1"/>
</dbReference>
<evidence type="ECO:0000313" key="1">
    <source>
        <dbReference type="Ensembl" id="ENSCPGP00000006082.1"/>
    </source>
</evidence>
<sequence>MTRGLEHLPHEEKLREVGLFSLEKRRLRGDLINAYKYLKGGLREGGAGLFLVVPGDRVRGSNDSPYQGGIFFLTMHFLILSLQKTRLYLQEESYHPNISSNGNVSSDIPQSQLSPALTNPLQTDKDVHSWTELSYLKHRLMWTKLLPSVVCLANRL</sequence>
<protein>
    <submittedName>
        <fullName evidence="1">Uncharacterized protein</fullName>
    </submittedName>
</protein>
<dbReference type="SUPFAM" id="SSF54495">
    <property type="entry name" value="UBC-like"/>
    <property type="match status" value="1"/>
</dbReference>
<proteinExistence type="predicted"/>
<keyword evidence="2" id="KW-1185">Reference proteome</keyword>
<dbReference type="AlphaFoldDB" id="A0A8C3JDB3"/>
<accession>A0A8C3JDB3</accession>
<reference evidence="1" key="1">
    <citation type="submission" date="2025-08" db="UniProtKB">
        <authorList>
            <consortium name="Ensembl"/>
        </authorList>
    </citation>
    <scope>IDENTIFICATION</scope>
</reference>
<dbReference type="Proteomes" id="UP000694419">
    <property type="component" value="Unplaced"/>
</dbReference>
<evidence type="ECO:0000313" key="2">
    <source>
        <dbReference type="Proteomes" id="UP000694419"/>
    </source>
</evidence>